<dbReference type="Proteomes" id="UP000215509">
    <property type="component" value="Unassembled WGS sequence"/>
</dbReference>
<accession>A0A229UKJ0</accession>
<comment type="caution">
    <text evidence="3">The sequence shown here is derived from an EMBL/GenBank/DDBJ whole genome shotgun (WGS) entry which is preliminary data.</text>
</comment>
<dbReference type="AlphaFoldDB" id="A0A229UKJ0"/>
<evidence type="ECO:0000313" key="3">
    <source>
        <dbReference type="EMBL" id="OXM83429.1"/>
    </source>
</evidence>
<organism evidence="3 4">
    <name type="scientific">Paenibacillus rigui</name>
    <dbReference type="NCBI Taxonomy" id="554312"/>
    <lineage>
        <taxon>Bacteria</taxon>
        <taxon>Bacillati</taxon>
        <taxon>Bacillota</taxon>
        <taxon>Bacilli</taxon>
        <taxon>Bacillales</taxon>
        <taxon>Paenibacillaceae</taxon>
        <taxon>Paenibacillus</taxon>
    </lineage>
</organism>
<protein>
    <submittedName>
        <fullName evidence="3">Elongation factor G-binding protein</fullName>
    </submittedName>
</protein>
<evidence type="ECO:0000313" key="4">
    <source>
        <dbReference type="Proteomes" id="UP000215509"/>
    </source>
</evidence>
<dbReference type="CDD" id="cd16342">
    <property type="entry name" value="FusC_FusB"/>
    <property type="match status" value="1"/>
</dbReference>
<dbReference type="InterPro" id="IPR032330">
    <property type="entry name" value="EF-G-binding_C"/>
</dbReference>
<name>A0A229UKJ0_9BACL</name>
<dbReference type="Gene3D" id="1.20.1280.250">
    <property type="match status" value="1"/>
</dbReference>
<feature type="domain" description="Elongation factor G-binding protein N-terminal" evidence="1">
    <location>
        <begin position="4"/>
        <end position="86"/>
    </location>
</feature>
<dbReference type="Pfam" id="PF16571">
    <property type="entry name" value="FBP_C"/>
    <property type="match status" value="1"/>
</dbReference>
<reference evidence="3 4" key="1">
    <citation type="submission" date="2017-07" db="EMBL/GenBank/DDBJ databases">
        <title>Genome sequencing and assembly of Paenibacillus rigui.</title>
        <authorList>
            <person name="Mayilraj S."/>
        </authorList>
    </citation>
    <scope>NUCLEOTIDE SEQUENCE [LARGE SCALE GENOMIC DNA]</scope>
    <source>
        <strain evidence="3 4">JCM 16352</strain>
    </source>
</reference>
<evidence type="ECO:0000259" key="1">
    <source>
        <dbReference type="Pfam" id="PF07299"/>
    </source>
</evidence>
<dbReference type="InterPro" id="IPR038344">
    <property type="entry name" value="EF-G_N_sf"/>
</dbReference>
<evidence type="ECO:0000259" key="2">
    <source>
        <dbReference type="Pfam" id="PF16571"/>
    </source>
</evidence>
<dbReference type="Pfam" id="PF07299">
    <property type="entry name" value="EF-G-binding_N"/>
    <property type="match status" value="1"/>
</dbReference>
<sequence length="223" mass="25509">MKPFIRNHQYNLINKQIGILQHTYRTVSDTKIVESVRYSAQSKIIDAFVTLTDAEHQMLTQVTDMQTAEDFQAYLRSLEFVLEPFPQVTGQQMKKLFHKNKKLVIPNVAALDYGHMTYLGWSDIATNKMFIVYPLNGSIVGIEGKYTPTHKKGVCFICNKHEEVALFSAVSKSRPANASPDYYKAVGNYLCLHSNLCNKNMTDVTALEKFIHQVIGDDIHRYR</sequence>
<gene>
    <name evidence="3" type="ORF">CF651_25815</name>
</gene>
<keyword evidence="4" id="KW-1185">Reference proteome</keyword>
<dbReference type="InterPro" id="IPR010841">
    <property type="entry name" value="EF-G-binding_N"/>
</dbReference>
<keyword evidence="3" id="KW-0648">Protein biosynthesis</keyword>
<dbReference type="EMBL" id="NMQW01000047">
    <property type="protein sequence ID" value="OXM83429.1"/>
    <property type="molecule type" value="Genomic_DNA"/>
</dbReference>
<proteinExistence type="predicted"/>
<feature type="domain" description="Elongation factor G-binding protein C-terminal treble-clef zinc-finger" evidence="2">
    <location>
        <begin position="100"/>
        <end position="193"/>
    </location>
</feature>
<keyword evidence="3" id="KW-0251">Elongation factor</keyword>
<dbReference type="GO" id="GO:0003746">
    <property type="term" value="F:translation elongation factor activity"/>
    <property type="evidence" value="ECO:0007669"/>
    <property type="project" value="UniProtKB-KW"/>
</dbReference>
<dbReference type="OrthoDB" id="1891078at2"/>
<dbReference type="RefSeq" id="WP_094017755.1">
    <property type="nucleotide sequence ID" value="NZ_NMQW01000047.1"/>
</dbReference>